<evidence type="ECO:0000313" key="12">
    <source>
        <dbReference type="EMBL" id="GAX73115.1"/>
    </source>
</evidence>
<keyword evidence="2 9" id="KW-0575">Peroxidase</keyword>
<dbReference type="InterPro" id="IPR024706">
    <property type="entry name" value="Peroxiredoxin_AhpC-typ"/>
</dbReference>
<evidence type="ECO:0000256" key="5">
    <source>
        <dbReference type="ARBA" id="ARBA00023157"/>
    </source>
</evidence>
<dbReference type="GO" id="GO:0033554">
    <property type="term" value="P:cellular response to stress"/>
    <property type="evidence" value="ECO:0007669"/>
    <property type="project" value="TreeGrafter"/>
</dbReference>
<dbReference type="PIRSF" id="PIRSF000239">
    <property type="entry name" value="AHPC"/>
    <property type="match status" value="1"/>
</dbReference>
<evidence type="ECO:0000256" key="3">
    <source>
        <dbReference type="ARBA" id="ARBA00022862"/>
    </source>
</evidence>
<dbReference type="EMBL" id="BEGY01000002">
    <property type="protein sequence ID" value="GAX73115.1"/>
    <property type="molecule type" value="Genomic_DNA"/>
</dbReference>
<keyword evidence="3 9" id="KW-0049">Antioxidant</keyword>
<protein>
    <recommendedName>
        <fullName evidence="9">Peroxiredoxin</fullName>
        <ecNumber evidence="9">1.11.1.24</ecNumber>
    </recommendedName>
</protein>
<dbReference type="STRING" id="1157962.A0A250WQI9"/>
<dbReference type="Pfam" id="PF00578">
    <property type="entry name" value="AhpC-TSA"/>
    <property type="match status" value="1"/>
</dbReference>
<keyword evidence="5" id="KW-1015">Disulfide bond</keyword>
<dbReference type="PANTHER" id="PTHR10681">
    <property type="entry name" value="THIOREDOXIN PEROXIDASE"/>
    <property type="match status" value="1"/>
</dbReference>
<dbReference type="GO" id="GO:0008379">
    <property type="term" value="F:thioredoxin peroxidase activity"/>
    <property type="evidence" value="ECO:0007669"/>
    <property type="project" value="TreeGrafter"/>
</dbReference>
<name>A0A250WQI9_9CHLO</name>
<organism evidence="12 13">
    <name type="scientific">Chlamydomonas eustigma</name>
    <dbReference type="NCBI Taxonomy" id="1157962"/>
    <lineage>
        <taxon>Eukaryota</taxon>
        <taxon>Viridiplantae</taxon>
        <taxon>Chlorophyta</taxon>
        <taxon>core chlorophytes</taxon>
        <taxon>Chlorophyceae</taxon>
        <taxon>CS clade</taxon>
        <taxon>Chlamydomonadales</taxon>
        <taxon>Chlamydomonadaceae</taxon>
        <taxon>Chlamydomonas</taxon>
    </lineage>
</organism>
<evidence type="ECO:0000256" key="6">
    <source>
        <dbReference type="ARBA" id="ARBA00023284"/>
    </source>
</evidence>
<dbReference type="GO" id="GO:0005829">
    <property type="term" value="C:cytosol"/>
    <property type="evidence" value="ECO:0007669"/>
    <property type="project" value="TreeGrafter"/>
</dbReference>
<evidence type="ECO:0000256" key="1">
    <source>
        <dbReference type="ARBA" id="ARBA00009796"/>
    </source>
</evidence>
<sequence length="198" mass="21528">MAPIIGKPAPAFKGTAVVGGDMKEVKIEDFKGKYLVLFFYPLDFTFVCPTEIIAYSDRLEEFKAINAEVVGVSVDSPFTHLAFSNTPRNKGGLGGCKYPLLSDLTKSIAKDYGTLIEDGADAGVSLRGLFIISPTGILRQITVNDLPVGRNVDETLRLVKAFQFTDEHGEVCPANWTPGAKTMKADPKGSQEYFSQVK</sequence>
<comment type="similarity">
    <text evidence="1">Belongs to the peroxiredoxin family. AhpC/Prx1 subfamily.</text>
</comment>
<accession>A0A250WQI9</accession>
<dbReference type="GO" id="GO:0006979">
    <property type="term" value="P:response to oxidative stress"/>
    <property type="evidence" value="ECO:0007669"/>
    <property type="project" value="TreeGrafter"/>
</dbReference>
<dbReference type="FunFam" id="3.40.30.10:FF:000003">
    <property type="entry name" value="Peroxiredoxin 1"/>
    <property type="match status" value="1"/>
</dbReference>
<dbReference type="PANTHER" id="PTHR10681:SF171">
    <property type="entry name" value="PEROXIREDOXIN 4"/>
    <property type="match status" value="1"/>
</dbReference>
<comment type="caution">
    <text evidence="12">The sequence shown here is derived from an EMBL/GenBank/DDBJ whole genome shotgun (WGS) entry which is preliminary data.</text>
</comment>
<evidence type="ECO:0000256" key="2">
    <source>
        <dbReference type="ARBA" id="ARBA00022559"/>
    </source>
</evidence>
<evidence type="ECO:0000313" key="13">
    <source>
        <dbReference type="Proteomes" id="UP000232323"/>
    </source>
</evidence>
<evidence type="ECO:0000256" key="9">
    <source>
        <dbReference type="PIRNR" id="PIRNR000239"/>
    </source>
</evidence>
<feature type="active site" description="Cysteine sulfenic acid (-SOH) intermediate; for peroxidase activity" evidence="10">
    <location>
        <position position="48"/>
    </location>
</feature>
<gene>
    <name evidence="12" type="ORF">CEUSTIGMA_g568.t1</name>
</gene>
<evidence type="ECO:0000256" key="8">
    <source>
        <dbReference type="ARBA" id="ARBA00049091"/>
    </source>
</evidence>
<keyword evidence="13" id="KW-1185">Reference proteome</keyword>
<dbReference type="AlphaFoldDB" id="A0A250WQI9"/>
<dbReference type="Gene3D" id="3.40.30.10">
    <property type="entry name" value="Glutaredoxin"/>
    <property type="match status" value="1"/>
</dbReference>
<dbReference type="SUPFAM" id="SSF52833">
    <property type="entry name" value="Thioredoxin-like"/>
    <property type="match status" value="1"/>
</dbReference>
<keyword evidence="6 9" id="KW-0676">Redox-active center</keyword>
<dbReference type="InterPro" id="IPR000866">
    <property type="entry name" value="AhpC/TSA"/>
</dbReference>
<dbReference type="OrthoDB" id="185659at2759"/>
<evidence type="ECO:0000259" key="11">
    <source>
        <dbReference type="PROSITE" id="PS51352"/>
    </source>
</evidence>
<dbReference type="GO" id="GO:0042744">
    <property type="term" value="P:hydrogen peroxide catabolic process"/>
    <property type="evidence" value="ECO:0007669"/>
    <property type="project" value="TreeGrafter"/>
</dbReference>
<dbReference type="Proteomes" id="UP000232323">
    <property type="component" value="Unassembled WGS sequence"/>
</dbReference>
<dbReference type="InterPro" id="IPR013766">
    <property type="entry name" value="Thioredoxin_domain"/>
</dbReference>
<dbReference type="PROSITE" id="PS51352">
    <property type="entry name" value="THIOREDOXIN_2"/>
    <property type="match status" value="1"/>
</dbReference>
<dbReference type="GO" id="GO:0045454">
    <property type="term" value="P:cell redox homeostasis"/>
    <property type="evidence" value="ECO:0007669"/>
    <property type="project" value="TreeGrafter"/>
</dbReference>
<evidence type="ECO:0000256" key="4">
    <source>
        <dbReference type="ARBA" id="ARBA00023002"/>
    </source>
</evidence>
<keyword evidence="4 9" id="KW-0560">Oxidoreductase</keyword>
<dbReference type="InterPro" id="IPR036249">
    <property type="entry name" value="Thioredoxin-like_sf"/>
</dbReference>
<dbReference type="InterPro" id="IPR050217">
    <property type="entry name" value="Peroxiredoxin"/>
</dbReference>
<proteinExistence type="inferred from homology"/>
<dbReference type="InterPro" id="IPR019479">
    <property type="entry name" value="Peroxiredoxin_C"/>
</dbReference>
<dbReference type="Pfam" id="PF10417">
    <property type="entry name" value="1-cysPrx_C"/>
    <property type="match status" value="1"/>
</dbReference>
<dbReference type="CDD" id="cd03015">
    <property type="entry name" value="PRX_Typ2cys"/>
    <property type="match status" value="1"/>
</dbReference>
<evidence type="ECO:0000256" key="7">
    <source>
        <dbReference type="ARBA" id="ARBA00045169"/>
    </source>
</evidence>
<evidence type="ECO:0000256" key="10">
    <source>
        <dbReference type="PIRSR" id="PIRSR000239-1"/>
    </source>
</evidence>
<comment type="catalytic activity">
    <reaction evidence="8 9">
        <text>a hydroperoxide + [thioredoxin]-dithiol = an alcohol + [thioredoxin]-disulfide + H2O</text>
        <dbReference type="Rhea" id="RHEA:62620"/>
        <dbReference type="Rhea" id="RHEA-COMP:10698"/>
        <dbReference type="Rhea" id="RHEA-COMP:10700"/>
        <dbReference type="ChEBI" id="CHEBI:15377"/>
        <dbReference type="ChEBI" id="CHEBI:29950"/>
        <dbReference type="ChEBI" id="CHEBI:30879"/>
        <dbReference type="ChEBI" id="CHEBI:35924"/>
        <dbReference type="ChEBI" id="CHEBI:50058"/>
        <dbReference type="EC" id="1.11.1.24"/>
    </reaction>
</comment>
<feature type="domain" description="Thioredoxin" evidence="11">
    <location>
        <begin position="3"/>
        <end position="164"/>
    </location>
</feature>
<comment type="function">
    <text evidence="7">Thiol-specific peroxidase that catalyzes the reduction of hydrogen peroxide and organic hydroperoxides to water and alcohols, respectively. Plays a role in cell protection against oxidative stress by detoxifying peroxides. May be an antioxidant enzyme particularly in the developing shoot and photosynthesizing leaf.</text>
</comment>
<dbReference type="EC" id="1.11.1.24" evidence="9"/>
<reference evidence="12 13" key="1">
    <citation type="submission" date="2017-08" db="EMBL/GenBank/DDBJ databases">
        <title>Acidophilic green algal genome provides insights into adaptation to an acidic environment.</title>
        <authorList>
            <person name="Hirooka S."/>
            <person name="Hirose Y."/>
            <person name="Kanesaki Y."/>
            <person name="Higuchi S."/>
            <person name="Fujiwara T."/>
            <person name="Onuma R."/>
            <person name="Era A."/>
            <person name="Ohbayashi R."/>
            <person name="Uzuka A."/>
            <person name="Nozaki H."/>
            <person name="Yoshikawa H."/>
            <person name="Miyagishima S.Y."/>
        </authorList>
    </citation>
    <scope>NUCLEOTIDE SEQUENCE [LARGE SCALE GENOMIC DNA]</scope>
    <source>
        <strain evidence="12 13">NIES-2499</strain>
    </source>
</reference>